<feature type="compositionally biased region" description="Basic residues" evidence="7">
    <location>
        <begin position="7"/>
        <end position="22"/>
    </location>
</feature>
<dbReference type="GO" id="GO:0006364">
    <property type="term" value="P:rRNA processing"/>
    <property type="evidence" value="ECO:0007669"/>
    <property type="project" value="UniProtKB-UniRule"/>
</dbReference>
<comment type="function">
    <text evidence="1 6">Involved in nucleolar processing of pre-18S ribosomal RNA.</text>
</comment>
<dbReference type="PIRSF" id="PIRSF015952">
    <property type="entry name" value="U3snoRNP11"/>
    <property type="match status" value="1"/>
</dbReference>
<feature type="region of interest" description="Disordered" evidence="7">
    <location>
        <begin position="207"/>
        <end position="241"/>
    </location>
</feature>
<evidence type="ECO:0000256" key="5">
    <source>
        <dbReference type="ARBA" id="ARBA00023242"/>
    </source>
</evidence>
<dbReference type="PANTHER" id="PTHR12838:SF0">
    <property type="entry name" value="U3 SMALL NUCLEOLAR RNA-ASSOCIATED PROTEIN 11-RELATED"/>
    <property type="match status" value="1"/>
</dbReference>
<gene>
    <name evidence="8" type="ORF">OC842_003875</name>
</gene>
<comment type="similarity">
    <text evidence="3 6">Belongs to the UTP11 family.</text>
</comment>
<feature type="compositionally biased region" description="Acidic residues" evidence="7">
    <location>
        <begin position="221"/>
        <end position="233"/>
    </location>
</feature>
<protein>
    <recommendedName>
        <fullName evidence="6">U3 small nucleolar RNA-associated protein 11</fullName>
        <shortName evidence="6">U3 snoRNA-associated protein 11</shortName>
    </recommendedName>
</protein>
<dbReference type="PANTHER" id="PTHR12838">
    <property type="entry name" value="U3 SMALL NUCLEOLAR RNA-ASSOCIATED PROTEIN 11"/>
    <property type="match status" value="1"/>
</dbReference>
<accession>A0AAN6GD44</accession>
<evidence type="ECO:0000256" key="1">
    <source>
        <dbReference type="ARBA" id="ARBA00004099"/>
    </source>
</evidence>
<reference evidence="8" key="1">
    <citation type="journal article" date="2023" name="PhytoFront">
        <title>Draft Genome Resources of Seven Strains of Tilletia horrida, Causal Agent of Kernel Smut of Rice.</title>
        <authorList>
            <person name="Khanal S."/>
            <person name="Antony Babu S."/>
            <person name="Zhou X.G."/>
        </authorList>
    </citation>
    <scope>NUCLEOTIDE SEQUENCE</scope>
    <source>
        <strain evidence="8">TX3</strain>
    </source>
</reference>
<feature type="compositionally biased region" description="Basic and acidic residues" evidence="7">
    <location>
        <begin position="154"/>
        <end position="166"/>
    </location>
</feature>
<organism evidence="8 9">
    <name type="scientific">Tilletia horrida</name>
    <dbReference type="NCBI Taxonomy" id="155126"/>
    <lineage>
        <taxon>Eukaryota</taxon>
        <taxon>Fungi</taxon>
        <taxon>Dikarya</taxon>
        <taxon>Basidiomycota</taxon>
        <taxon>Ustilaginomycotina</taxon>
        <taxon>Exobasidiomycetes</taxon>
        <taxon>Tilletiales</taxon>
        <taxon>Tilletiaceae</taxon>
        <taxon>Tilletia</taxon>
    </lineage>
</organism>
<evidence type="ECO:0000313" key="8">
    <source>
        <dbReference type="EMBL" id="KAK0530603.1"/>
    </source>
</evidence>
<evidence type="ECO:0000256" key="6">
    <source>
        <dbReference type="PIRNR" id="PIRNR015952"/>
    </source>
</evidence>
<evidence type="ECO:0000256" key="4">
    <source>
        <dbReference type="ARBA" id="ARBA00022552"/>
    </source>
</evidence>
<sequence>MALRNVIQRRNHKERSQPSHRKKLGLLEKHKDYVQRAKDHHEKRDRLKRLREKAEMRNKDEFYFGMIRSRTSEGVHVQERGAPVLDNDTALVLKTQDAGYLRNKIKDERKQIDTLIKEISPALPDLRAAWIDEKDGRKEALEEAGLLGAIASSSKEKSKAKAKDDPNSPAARGSARNLRQAVESGASLGKAGKRTVWCDDVKEVKAYKAKASTSASVQAAQEDDEDEDDDEGTDTGARERHVGYLTGLLGARQGRLRMMLQALEKVNFQRSPNVTKERKR</sequence>
<keyword evidence="4 6" id="KW-0698">rRNA processing</keyword>
<dbReference type="Proteomes" id="UP001176521">
    <property type="component" value="Unassembled WGS sequence"/>
</dbReference>
<comment type="subcellular location">
    <subcellularLocation>
        <location evidence="2 6">Nucleus</location>
        <location evidence="2 6">Nucleolus</location>
    </subcellularLocation>
</comment>
<name>A0AAN6GD44_9BASI</name>
<evidence type="ECO:0000256" key="7">
    <source>
        <dbReference type="SAM" id="MobiDB-lite"/>
    </source>
</evidence>
<evidence type="ECO:0000256" key="2">
    <source>
        <dbReference type="ARBA" id="ARBA00004604"/>
    </source>
</evidence>
<comment type="subunit">
    <text evidence="6">Component of the ribosomal small subunit (SSU) processome.</text>
</comment>
<comment type="caution">
    <text evidence="8">The sequence shown here is derived from an EMBL/GenBank/DDBJ whole genome shotgun (WGS) entry which is preliminary data.</text>
</comment>
<feature type="region of interest" description="Disordered" evidence="7">
    <location>
        <begin position="152"/>
        <end position="186"/>
    </location>
</feature>
<dbReference type="InterPro" id="IPR007144">
    <property type="entry name" value="SSU_processome_Utp11"/>
</dbReference>
<proteinExistence type="inferred from homology"/>
<evidence type="ECO:0000313" key="9">
    <source>
        <dbReference type="Proteomes" id="UP001176521"/>
    </source>
</evidence>
<dbReference type="EMBL" id="JAPDMQ010000210">
    <property type="protein sequence ID" value="KAK0530603.1"/>
    <property type="molecule type" value="Genomic_DNA"/>
</dbReference>
<keyword evidence="9" id="KW-1185">Reference proteome</keyword>
<evidence type="ECO:0000256" key="3">
    <source>
        <dbReference type="ARBA" id="ARBA00008105"/>
    </source>
</evidence>
<dbReference type="GO" id="GO:0032040">
    <property type="term" value="C:small-subunit processome"/>
    <property type="evidence" value="ECO:0007669"/>
    <property type="project" value="UniProtKB-UniRule"/>
</dbReference>
<feature type="region of interest" description="Disordered" evidence="7">
    <location>
        <begin position="1"/>
        <end position="22"/>
    </location>
</feature>
<keyword evidence="5 6" id="KW-0539">Nucleus</keyword>
<dbReference type="AlphaFoldDB" id="A0AAN6GD44"/>
<dbReference type="Pfam" id="PF03998">
    <property type="entry name" value="Utp11"/>
    <property type="match status" value="1"/>
</dbReference>